<keyword evidence="11" id="KW-1185">Reference proteome</keyword>
<evidence type="ECO:0000313" key="11">
    <source>
        <dbReference type="Proteomes" id="UP001197093"/>
    </source>
</evidence>
<keyword evidence="8" id="KW-0812">Transmembrane</keyword>
<dbReference type="InterPro" id="IPR001107">
    <property type="entry name" value="Band_7"/>
</dbReference>
<name>A0AAD4F5F6_9PEZI</name>
<evidence type="ECO:0000256" key="8">
    <source>
        <dbReference type="RuleBase" id="RU366048"/>
    </source>
</evidence>
<dbReference type="GO" id="GO:0035632">
    <property type="term" value="C:mitochondrial prohibitin complex"/>
    <property type="evidence" value="ECO:0007669"/>
    <property type="project" value="UniProtKB-ARBA"/>
</dbReference>
<dbReference type="GO" id="GO:0007005">
    <property type="term" value="P:mitochondrion organization"/>
    <property type="evidence" value="ECO:0007669"/>
    <property type="project" value="TreeGrafter"/>
</dbReference>
<feature type="domain" description="Band 7" evidence="9">
    <location>
        <begin position="57"/>
        <end position="218"/>
    </location>
</feature>
<dbReference type="Gene3D" id="3.30.479.30">
    <property type="entry name" value="Band 7 domain"/>
    <property type="match status" value="1"/>
</dbReference>
<keyword evidence="5 8" id="KW-0472">Membrane</keyword>
<dbReference type="InterPro" id="IPR036013">
    <property type="entry name" value="Band_7/SPFH_dom_sf"/>
</dbReference>
<sequence>MSNRSPFEEYLNKVRAVSRASRGGFPSPGGGGSPRGIGAGLAGLLLLGGGAMLFQNALFNVDGGHRAIKYRRISGVSKDIYAEGTHLIVPWFETPIIYDVRAKPRNVSSLTGTKDLQMVNITCRVLSRPDIQSLPQIYRTLGQDYDERVLPSIVNEVLKSVVAQFNASQLITQREMVAKLVRENLSRRAARFNILLDDVSLTHLAFSPEFTAAVEAKQVAQQEAQRAAFVVDKARQEKQAMVVKAQGEARSAELIGEAIKKNKAYVELKKLENARAIAGLLQEAGGKNRLLLDSEGLGLNVFDDKDGK</sequence>
<keyword evidence="4" id="KW-0496">Mitochondrion</keyword>
<evidence type="ECO:0000259" key="9">
    <source>
        <dbReference type="SMART" id="SM00244"/>
    </source>
</evidence>
<evidence type="ECO:0000256" key="4">
    <source>
        <dbReference type="ARBA" id="ARBA00023128"/>
    </source>
</evidence>
<protein>
    <recommendedName>
        <fullName evidence="8">Prohibitin</fullName>
    </recommendedName>
</protein>
<dbReference type="Proteomes" id="UP001197093">
    <property type="component" value="Unassembled WGS sequence"/>
</dbReference>
<accession>A0AAD4F5F6</accession>
<keyword evidence="3 8" id="KW-0999">Mitochondrion inner membrane</keyword>
<dbReference type="SMART" id="SM00244">
    <property type="entry name" value="PHB"/>
    <property type="match status" value="1"/>
</dbReference>
<comment type="function">
    <text evidence="6">Prohibitin probably acts as a holdase/unfoldase for the stabilization of newly synthesized mitochondrial proteins. Involved in mitophagy. Required for the switch to necrotrophic growth.</text>
</comment>
<organism evidence="10 11">
    <name type="scientific">Staphylotrichum longicolle</name>
    <dbReference type="NCBI Taxonomy" id="669026"/>
    <lineage>
        <taxon>Eukaryota</taxon>
        <taxon>Fungi</taxon>
        <taxon>Dikarya</taxon>
        <taxon>Ascomycota</taxon>
        <taxon>Pezizomycotina</taxon>
        <taxon>Sordariomycetes</taxon>
        <taxon>Sordariomycetidae</taxon>
        <taxon>Sordariales</taxon>
        <taxon>Chaetomiaceae</taxon>
        <taxon>Staphylotrichum</taxon>
    </lineage>
</organism>
<comment type="similarity">
    <text evidence="2 8">Belongs to the prohibitin family.</text>
</comment>
<dbReference type="PANTHER" id="PTHR23222:SF1">
    <property type="entry name" value="PROHIBITIN-2"/>
    <property type="match status" value="1"/>
</dbReference>
<evidence type="ECO:0000313" key="10">
    <source>
        <dbReference type="EMBL" id="KAG7293094.1"/>
    </source>
</evidence>
<dbReference type="Pfam" id="PF01145">
    <property type="entry name" value="Band_7"/>
    <property type="match status" value="1"/>
</dbReference>
<dbReference type="SUPFAM" id="SSF117892">
    <property type="entry name" value="Band 7/SPFH domain"/>
    <property type="match status" value="1"/>
</dbReference>
<dbReference type="EMBL" id="JAHCVI010000001">
    <property type="protein sequence ID" value="KAG7293094.1"/>
    <property type="molecule type" value="Genomic_DNA"/>
</dbReference>
<evidence type="ECO:0000256" key="7">
    <source>
        <dbReference type="ARBA" id="ARBA00066275"/>
    </source>
</evidence>
<dbReference type="InterPro" id="IPR000163">
    <property type="entry name" value="Prohibitin"/>
</dbReference>
<comment type="subunit">
    <text evidence="7">The mitochondrial prohibitin complex consists of two subunits (PHB1 and PHB2). The subunits assemble into a membrane-associated ring-shaped supercomplex of approximately 1 mDa. Interacts with ATG24/SNX4; the interaction is direct and plays a role in mitophagy.</text>
</comment>
<comment type="caution">
    <text evidence="10">The sequence shown here is derived from an EMBL/GenBank/DDBJ whole genome shotgun (WGS) entry which is preliminary data.</text>
</comment>
<keyword evidence="8" id="KW-1133">Transmembrane helix</keyword>
<dbReference type="PRINTS" id="PR00679">
    <property type="entry name" value="PROHIBITIN"/>
</dbReference>
<dbReference type="GO" id="GO:0000423">
    <property type="term" value="P:mitophagy"/>
    <property type="evidence" value="ECO:0007669"/>
    <property type="project" value="UniProtKB-ARBA"/>
</dbReference>
<evidence type="ECO:0000256" key="2">
    <source>
        <dbReference type="ARBA" id="ARBA00009658"/>
    </source>
</evidence>
<evidence type="ECO:0000256" key="6">
    <source>
        <dbReference type="ARBA" id="ARBA00053189"/>
    </source>
</evidence>
<proteinExistence type="inferred from homology"/>
<comment type="subcellular location">
    <subcellularLocation>
        <location evidence="1 8">Mitochondrion inner membrane</location>
    </subcellularLocation>
</comment>
<feature type="transmembrane region" description="Helical" evidence="8">
    <location>
        <begin position="37"/>
        <end position="59"/>
    </location>
</feature>
<evidence type="ECO:0000256" key="3">
    <source>
        <dbReference type="ARBA" id="ARBA00022792"/>
    </source>
</evidence>
<dbReference type="PANTHER" id="PTHR23222">
    <property type="entry name" value="PROHIBITIN"/>
    <property type="match status" value="1"/>
</dbReference>
<dbReference type="CDD" id="cd03401">
    <property type="entry name" value="SPFH_prohibitin"/>
    <property type="match status" value="1"/>
</dbReference>
<evidence type="ECO:0000256" key="1">
    <source>
        <dbReference type="ARBA" id="ARBA00004273"/>
    </source>
</evidence>
<gene>
    <name evidence="10" type="primary">PHB2</name>
    <name evidence="10" type="ORF">NEMBOFW57_003140</name>
</gene>
<dbReference type="FunFam" id="3.30.479.30:FF:000001">
    <property type="entry name" value="Prohibitin 2"/>
    <property type="match status" value="1"/>
</dbReference>
<evidence type="ECO:0000256" key="5">
    <source>
        <dbReference type="ARBA" id="ARBA00023136"/>
    </source>
</evidence>
<reference evidence="10" key="1">
    <citation type="submission" date="2023-02" db="EMBL/GenBank/DDBJ databases">
        <authorList>
            <person name="Palmer J.M."/>
        </authorList>
    </citation>
    <scope>NUCLEOTIDE SEQUENCE</scope>
    <source>
        <strain evidence="10">FW57</strain>
    </source>
</reference>
<dbReference type="AlphaFoldDB" id="A0AAD4F5F6"/>